<comment type="caution">
    <text evidence="1">The sequence shown here is derived from an EMBL/GenBank/DDBJ whole genome shotgun (WGS) entry which is preliminary data.</text>
</comment>
<evidence type="ECO:0000313" key="2">
    <source>
        <dbReference type="Proteomes" id="UP001239111"/>
    </source>
</evidence>
<organism evidence="1 2">
    <name type="scientific">Eretmocerus hayati</name>
    <dbReference type="NCBI Taxonomy" id="131215"/>
    <lineage>
        <taxon>Eukaryota</taxon>
        <taxon>Metazoa</taxon>
        <taxon>Ecdysozoa</taxon>
        <taxon>Arthropoda</taxon>
        <taxon>Hexapoda</taxon>
        <taxon>Insecta</taxon>
        <taxon>Pterygota</taxon>
        <taxon>Neoptera</taxon>
        <taxon>Endopterygota</taxon>
        <taxon>Hymenoptera</taxon>
        <taxon>Apocrita</taxon>
        <taxon>Proctotrupomorpha</taxon>
        <taxon>Chalcidoidea</taxon>
        <taxon>Aphelinidae</taxon>
        <taxon>Aphelininae</taxon>
        <taxon>Eretmocerus</taxon>
    </lineage>
</organism>
<sequence>MRFGRTLCQIGPGSRYERTLDVHRLFLDEWKLRPSGDLRDLRDGGRSARSRKQHRRTAKPRNVTRVTPSLLRACRYYYTLLRERKILTHYLLRGRYLPRRELAVGLFGGTLMQSSASKHITYAAPRDILFVYLAINSVTQIFHSKNSTEDGVSVRRKPRWSKFDSGSVGLLVDLPIHDYE</sequence>
<reference evidence="1" key="1">
    <citation type="submission" date="2023-04" db="EMBL/GenBank/DDBJ databases">
        <title>A chromosome-level genome assembly of the parasitoid wasp Eretmocerus hayati.</title>
        <authorList>
            <person name="Zhong Y."/>
            <person name="Liu S."/>
            <person name="Liu Y."/>
        </authorList>
    </citation>
    <scope>NUCLEOTIDE SEQUENCE</scope>
    <source>
        <strain evidence="1">ZJU_SS_LIU_2023</strain>
    </source>
</reference>
<keyword evidence="2" id="KW-1185">Reference proteome</keyword>
<proteinExistence type="predicted"/>
<dbReference type="Proteomes" id="UP001239111">
    <property type="component" value="Chromosome 2"/>
</dbReference>
<evidence type="ECO:0000313" key="1">
    <source>
        <dbReference type="EMBL" id="KAJ8674636.1"/>
    </source>
</evidence>
<protein>
    <submittedName>
        <fullName evidence="1">Uncharacterized protein</fullName>
    </submittedName>
</protein>
<name>A0ACC2NVK4_9HYME</name>
<dbReference type="EMBL" id="CM056742">
    <property type="protein sequence ID" value="KAJ8674636.1"/>
    <property type="molecule type" value="Genomic_DNA"/>
</dbReference>
<accession>A0ACC2NVK4</accession>
<gene>
    <name evidence="1" type="ORF">QAD02_010422</name>
</gene>